<accession>A0AB34P4Z1</accession>
<dbReference type="PANTHER" id="PTHR35008:SF9">
    <property type="entry name" value="CYTOCHROME C DOMAIN-CONTAINING PROTEIN"/>
    <property type="match status" value="1"/>
</dbReference>
<dbReference type="InterPro" id="IPR051459">
    <property type="entry name" value="Cytochrome_c-type_DH"/>
</dbReference>
<proteinExistence type="predicted"/>
<dbReference type="SUPFAM" id="SSF46626">
    <property type="entry name" value="Cytochrome c"/>
    <property type="match status" value="1"/>
</dbReference>
<dbReference type="AlphaFoldDB" id="A0AB34P4Z1"/>
<dbReference type="RefSeq" id="WP_047696897.1">
    <property type="nucleotide sequence ID" value="NZ_KN265529.1"/>
</dbReference>
<dbReference type="Gene3D" id="1.10.760.10">
    <property type="entry name" value="Cytochrome c-like domain"/>
    <property type="match status" value="1"/>
</dbReference>
<evidence type="ECO:0000256" key="1">
    <source>
        <dbReference type="ARBA" id="ARBA00022617"/>
    </source>
</evidence>
<dbReference type="PROSITE" id="PS51007">
    <property type="entry name" value="CYTC"/>
    <property type="match status" value="1"/>
</dbReference>
<gene>
    <name evidence="6" type="ORF">NC00_16910</name>
</gene>
<evidence type="ECO:0000259" key="5">
    <source>
        <dbReference type="PROSITE" id="PS51007"/>
    </source>
</evidence>
<dbReference type="GO" id="GO:0009055">
    <property type="term" value="F:electron transfer activity"/>
    <property type="evidence" value="ECO:0007669"/>
    <property type="project" value="InterPro"/>
</dbReference>
<evidence type="ECO:0000313" key="7">
    <source>
        <dbReference type="Proteomes" id="UP000029879"/>
    </source>
</evidence>
<name>A0AB34P4Z1_9XANT</name>
<feature type="domain" description="Cytochrome c" evidence="5">
    <location>
        <begin position="44"/>
        <end position="123"/>
    </location>
</feature>
<keyword evidence="3 4" id="KW-0408">Iron</keyword>
<evidence type="ECO:0000256" key="4">
    <source>
        <dbReference type="PROSITE-ProRule" id="PRU00433"/>
    </source>
</evidence>
<keyword evidence="2 4" id="KW-0479">Metal-binding</keyword>
<dbReference type="InterPro" id="IPR009056">
    <property type="entry name" value="Cyt_c-like_dom"/>
</dbReference>
<evidence type="ECO:0000313" key="6">
    <source>
        <dbReference type="EMBL" id="KGK56566.1"/>
    </source>
</evidence>
<evidence type="ECO:0000256" key="3">
    <source>
        <dbReference type="ARBA" id="ARBA00023004"/>
    </source>
</evidence>
<dbReference type="PANTHER" id="PTHR35008">
    <property type="entry name" value="BLL4482 PROTEIN-RELATED"/>
    <property type="match status" value="1"/>
</dbReference>
<dbReference type="GO" id="GO:0020037">
    <property type="term" value="F:heme binding"/>
    <property type="evidence" value="ECO:0007669"/>
    <property type="project" value="InterPro"/>
</dbReference>
<reference evidence="6 7" key="1">
    <citation type="submission" date="2014-10" db="EMBL/GenBank/DDBJ databases">
        <title>Genome sequence of a Xanthomonas strain that is pathogenic on beans.</title>
        <authorList>
            <person name="Aritua V."/>
            <person name="Sapp M."/>
            <person name="Harrison J."/>
            <person name="Smith J."/>
            <person name="Studholme D."/>
        </authorList>
    </citation>
    <scope>NUCLEOTIDE SEQUENCE [LARGE SCALE GENOMIC DNA]</scope>
    <source>
        <strain evidence="6 7">Nyagatare</strain>
    </source>
</reference>
<dbReference type="Proteomes" id="UP000029879">
    <property type="component" value="Unassembled WGS sequence"/>
</dbReference>
<dbReference type="Pfam" id="PF13442">
    <property type="entry name" value="Cytochrome_CBB3"/>
    <property type="match status" value="1"/>
</dbReference>
<dbReference type="InterPro" id="IPR036909">
    <property type="entry name" value="Cyt_c-like_dom_sf"/>
</dbReference>
<sequence length="141" mass="14879">MSLLPRTLVAAVALVIGALLLPPGLRDARAQSSDATQLFPQQGFAKASGQEVYQAICQGCHMPAGHGAQGAGEYPALAANPKLAAGPYVTMMVLDGHAGMPGFGDMLDDRQVAEVVSYVRTHFGNDHSERVTADDVRLLRH</sequence>
<keyword evidence="1 4" id="KW-0349">Heme</keyword>
<comment type="caution">
    <text evidence="6">The sequence shown here is derived from an EMBL/GenBank/DDBJ whole genome shotgun (WGS) entry which is preliminary data.</text>
</comment>
<dbReference type="GO" id="GO:0046872">
    <property type="term" value="F:metal ion binding"/>
    <property type="evidence" value="ECO:0007669"/>
    <property type="project" value="UniProtKB-KW"/>
</dbReference>
<evidence type="ECO:0000256" key="2">
    <source>
        <dbReference type="ARBA" id="ARBA00022723"/>
    </source>
</evidence>
<protein>
    <submittedName>
        <fullName evidence="6">Cytochrome C biogenesis protein CcdA</fullName>
    </submittedName>
</protein>
<organism evidence="6 7">
    <name type="scientific">Xanthomonas cannabis pv. phaseoli</name>
    <dbReference type="NCBI Taxonomy" id="1885902"/>
    <lineage>
        <taxon>Bacteria</taxon>
        <taxon>Pseudomonadati</taxon>
        <taxon>Pseudomonadota</taxon>
        <taxon>Gammaproteobacteria</taxon>
        <taxon>Lysobacterales</taxon>
        <taxon>Lysobacteraceae</taxon>
        <taxon>Xanthomonas</taxon>
    </lineage>
</organism>
<dbReference type="EMBL" id="JRQI01000083">
    <property type="protein sequence ID" value="KGK56566.1"/>
    <property type="molecule type" value="Genomic_DNA"/>
</dbReference>